<sequence length="458" mass="45328">MSVGIMAAGALLLAPAAAQAGLGSSGAGQDGITQITSTNLGALNGTQFAMPVNAPMNMNGNALALGGISKASGTGVNRVAEGSYRKGGSGINQASGGNVGFLNGTQIAVPVTVPVNMNGNADSLFGISSAQGGGVNRIEGGQVAQGGHGGGISQSSGGNVGFLNGTQIAVPITIPINQCGNSTSIFGISSAQATCGNFIGATGRMAQVSGGQSGHSGQAGQCGQCNGGSQGGWGHGNNGGNHWGHGNDRGSWGHGAGRDPWGHGWDSGINQSSFGSIGFLNGTQFAAPIIAPINVCGNSFGGLFGASSASAVCVNRIGDDGGHWVKPAKGHGHGHVKGDKNCTCKDKGDKGGVRGDNGYKGEKPAAVNDDKGYSNKTPVDVNDDDNGYGDDVDDTDTGDVKGDKGYGDVKGDKGDKGYGDVKDDKYGDKTGGRKTVESASVSNLTGSLGGLDLLDSLR</sequence>
<dbReference type="EMBL" id="LLZH01000306">
    <property type="protein sequence ID" value="KUL26477.1"/>
    <property type="molecule type" value="Genomic_DNA"/>
</dbReference>
<feature type="compositionally biased region" description="Acidic residues" evidence="1">
    <location>
        <begin position="381"/>
        <end position="397"/>
    </location>
</feature>
<protein>
    <submittedName>
        <fullName evidence="3">Uncharacterized protein</fullName>
    </submittedName>
</protein>
<evidence type="ECO:0000256" key="1">
    <source>
        <dbReference type="SAM" id="MobiDB-lite"/>
    </source>
</evidence>
<keyword evidence="2" id="KW-0732">Signal</keyword>
<feature type="compositionally biased region" description="Basic and acidic residues" evidence="1">
    <location>
        <begin position="336"/>
        <end position="373"/>
    </location>
</feature>
<feature type="compositionally biased region" description="Basic residues" evidence="1">
    <location>
        <begin position="326"/>
        <end position="335"/>
    </location>
</feature>
<feature type="signal peptide" evidence="2">
    <location>
        <begin position="1"/>
        <end position="20"/>
    </location>
</feature>
<evidence type="ECO:0000313" key="4">
    <source>
        <dbReference type="Proteomes" id="UP000053244"/>
    </source>
</evidence>
<organism evidence="3 4">
    <name type="scientific">Actinoplanes awajinensis subsp. mycoplanecinus</name>
    <dbReference type="NCBI Taxonomy" id="135947"/>
    <lineage>
        <taxon>Bacteria</taxon>
        <taxon>Bacillati</taxon>
        <taxon>Actinomycetota</taxon>
        <taxon>Actinomycetes</taxon>
        <taxon>Micromonosporales</taxon>
        <taxon>Micromonosporaceae</taxon>
        <taxon>Actinoplanes</taxon>
    </lineage>
</organism>
<gene>
    <name evidence="3" type="ORF">ADL15_37940</name>
</gene>
<feature type="region of interest" description="Disordered" evidence="1">
    <location>
        <begin position="326"/>
        <end position="458"/>
    </location>
</feature>
<accession>A0A101JGR4</accession>
<dbReference type="AlphaFoldDB" id="A0A101JGR4"/>
<proteinExistence type="predicted"/>
<evidence type="ECO:0000313" key="3">
    <source>
        <dbReference type="EMBL" id="KUL26477.1"/>
    </source>
</evidence>
<name>A0A101JGR4_9ACTN</name>
<reference evidence="3 4" key="1">
    <citation type="submission" date="2015-10" db="EMBL/GenBank/DDBJ databases">
        <authorList>
            <person name="Gilbert D.G."/>
        </authorList>
    </citation>
    <scope>NUCLEOTIDE SEQUENCE [LARGE SCALE GENOMIC DNA]</scope>
    <source>
        <strain evidence="3 4">NRRL B-16712</strain>
    </source>
</reference>
<feature type="chain" id="PRO_5007097739" evidence="2">
    <location>
        <begin position="21"/>
        <end position="458"/>
    </location>
</feature>
<evidence type="ECO:0000256" key="2">
    <source>
        <dbReference type="SAM" id="SignalP"/>
    </source>
</evidence>
<feature type="compositionally biased region" description="Basic and acidic residues" evidence="1">
    <location>
        <begin position="398"/>
        <end position="436"/>
    </location>
</feature>
<comment type="caution">
    <text evidence="3">The sequence shown here is derived from an EMBL/GenBank/DDBJ whole genome shotgun (WGS) entry which is preliminary data.</text>
</comment>
<keyword evidence="4" id="KW-1185">Reference proteome</keyword>
<dbReference type="Proteomes" id="UP000053244">
    <property type="component" value="Unassembled WGS sequence"/>
</dbReference>